<sequence length="178" mass="18743">MTTMTSLAARTRTAARRYPFLVMALRTGTANYTAVARFLDVDGEIDAVASALRRYADSLEEPAPRDSSVRVRMQSGIGPVESLEEALIVVGTTALGFPETDGATTDEAGVDTPTYTAIIATGTVDGRSLANAIAGLSLEEIDVIAAGFEGETMVVVVERLEGANAVRTVEDSLETVLE</sequence>
<name>A0AAP2ZAH8_9EURY</name>
<evidence type="ECO:0000313" key="1">
    <source>
        <dbReference type="EMBL" id="MCU4753353.1"/>
    </source>
</evidence>
<dbReference type="AlphaFoldDB" id="A0AAP2ZAH8"/>
<organism evidence="1 2">
    <name type="scientific">Natronosalvus hydrolyticus</name>
    <dbReference type="NCBI Taxonomy" id="2979988"/>
    <lineage>
        <taxon>Archaea</taxon>
        <taxon>Methanobacteriati</taxon>
        <taxon>Methanobacteriota</taxon>
        <taxon>Stenosarchaea group</taxon>
        <taxon>Halobacteria</taxon>
        <taxon>Halobacteriales</taxon>
        <taxon>Natrialbaceae</taxon>
        <taxon>Natronosalvus</taxon>
    </lineage>
</organism>
<dbReference type="Pfam" id="PF24367">
    <property type="entry name" value="DUF7523"/>
    <property type="match status" value="1"/>
</dbReference>
<proteinExistence type="predicted"/>
<evidence type="ECO:0000313" key="2">
    <source>
        <dbReference type="Proteomes" id="UP001321047"/>
    </source>
</evidence>
<dbReference type="EMBL" id="JAOPJZ010000016">
    <property type="protein sequence ID" value="MCU4753353.1"/>
    <property type="molecule type" value="Genomic_DNA"/>
</dbReference>
<dbReference type="InterPro" id="IPR055945">
    <property type="entry name" value="DUF7523"/>
</dbReference>
<dbReference type="RefSeq" id="WP_342809673.1">
    <property type="nucleotide sequence ID" value="NZ_JAOPJZ010000016.1"/>
</dbReference>
<protein>
    <submittedName>
        <fullName evidence="1">Uncharacterized protein</fullName>
    </submittedName>
</protein>
<dbReference type="Proteomes" id="UP001321047">
    <property type="component" value="Unassembled WGS sequence"/>
</dbReference>
<accession>A0AAP2ZAH8</accession>
<comment type="caution">
    <text evidence="1">The sequence shown here is derived from an EMBL/GenBank/DDBJ whole genome shotgun (WGS) entry which is preliminary data.</text>
</comment>
<keyword evidence="2" id="KW-1185">Reference proteome</keyword>
<reference evidence="1 2" key="1">
    <citation type="submission" date="2022-09" db="EMBL/GenBank/DDBJ databases">
        <title>Enrichment on poylsaccharides allowed isolation of novel metabolic and taxonomic groups of Haloarchaea.</title>
        <authorList>
            <person name="Sorokin D.Y."/>
            <person name="Elcheninov A.G."/>
            <person name="Khizhniak T.V."/>
            <person name="Kolganova T.V."/>
            <person name="Kublanov I.V."/>
        </authorList>
    </citation>
    <scope>NUCLEOTIDE SEQUENCE [LARGE SCALE GENOMIC DNA]</scope>
    <source>
        <strain evidence="1 2">AArc-curdl1</strain>
    </source>
</reference>
<gene>
    <name evidence="1" type="ORF">OB919_15425</name>
</gene>